<dbReference type="Proteomes" id="UP000832034">
    <property type="component" value="Chromosome"/>
</dbReference>
<reference evidence="1" key="2">
    <citation type="journal article" date="2022" name="Res Sq">
        <title>Evolution of multicellular longitudinally dividing oral cavity symbionts (Neisseriaceae).</title>
        <authorList>
            <person name="Nyongesa S."/>
            <person name="Weber P."/>
            <person name="Bernet E."/>
            <person name="Pullido F."/>
            <person name="Nieckarz M."/>
            <person name="Delaby M."/>
            <person name="Nieves C."/>
            <person name="Viehboeck T."/>
            <person name="Krause N."/>
            <person name="Rivera-Millot A."/>
            <person name="Nakamura A."/>
            <person name="Vischer N."/>
            <person name="VanNieuwenhze M."/>
            <person name="Brun Y."/>
            <person name="Cava F."/>
            <person name="Bulgheresi S."/>
            <person name="Veyrier F."/>
        </authorList>
    </citation>
    <scope>NUCLEOTIDE SEQUENCE</scope>
    <source>
        <strain evidence="1">SAG 1488-6</strain>
    </source>
</reference>
<evidence type="ECO:0000313" key="2">
    <source>
        <dbReference type="Proteomes" id="UP000832034"/>
    </source>
</evidence>
<reference evidence="1" key="1">
    <citation type="submission" date="2021-12" db="EMBL/GenBank/DDBJ databases">
        <authorList>
            <person name="Veyrier F.J."/>
        </authorList>
    </citation>
    <scope>NUCLEOTIDE SEQUENCE</scope>
    <source>
        <strain evidence="1">SAG 1488-6</strain>
    </source>
</reference>
<dbReference type="RefSeq" id="WP_019959126.1">
    <property type="nucleotide sequence ID" value="NZ_CP091512.1"/>
</dbReference>
<keyword evidence="2" id="KW-1185">Reference proteome</keyword>
<evidence type="ECO:0000313" key="1">
    <source>
        <dbReference type="EMBL" id="UOO93387.1"/>
    </source>
</evidence>
<dbReference type="EMBL" id="CP091512">
    <property type="protein sequence ID" value="UOO93387.1"/>
    <property type="molecule type" value="Genomic_DNA"/>
</dbReference>
<gene>
    <name evidence="1" type="ORF">LVJ81_04990</name>
</gene>
<organism evidence="1 2">
    <name type="scientific">Vitreoscilla stercoraria</name>
    <dbReference type="NCBI Taxonomy" id="61"/>
    <lineage>
        <taxon>Bacteria</taxon>
        <taxon>Pseudomonadati</taxon>
        <taxon>Pseudomonadota</taxon>
        <taxon>Betaproteobacteria</taxon>
        <taxon>Neisseriales</taxon>
        <taxon>Neisseriaceae</taxon>
        <taxon>Vitreoscilla</taxon>
    </lineage>
</organism>
<accession>A0ABY4EJ38</accession>
<name>A0ABY4EJ38_VITST</name>
<protein>
    <submittedName>
        <fullName evidence="1">Uncharacterized protein</fullName>
    </submittedName>
</protein>
<proteinExistence type="predicted"/>
<sequence>MLNYAITIRDKVAEDETAMKQIANNAPEQAMLGDFTTRTEDAIFASSEAHNNQQMQLLPDPAKFNQFVRVVFEMLKRISN</sequence>